<feature type="short sequence motif" description="GXSXG" evidence="4">
    <location>
        <begin position="271"/>
        <end position="275"/>
    </location>
</feature>
<dbReference type="AlphaFoldDB" id="A0A8H3E923"/>
<feature type="compositionally biased region" description="Polar residues" evidence="5">
    <location>
        <begin position="931"/>
        <end position="943"/>
    </location>
</feature>
<dbReference type="Proteomes" id="UP000663827">
    <property type="component" value="Unassembled WGS sequence"/>
</dbReference>
<dbReference type="Gene3D" id="3.40.1090.10">
    <property type="entry name" value="Cytosolic phospholipase A2 catalytic domain"/>
    <property type="match status" value="1"/>
</dbReference>
<dbReference type="EMBL" id="CAJNJQ010004776">
    <property type="protein sequence ID" value="CAE7213916.1"/>
    <property type="molecule type" value="Genomic_DNA"/>
</dbReference>
<evidence type="ECO:0000256" key="5">
    <source>
        <dbReference type="SAM" id="MobiDB-lite"/>
    </source>
</evidence>
<feature type="region of interest" description="Disordered" evidence="5">
    <location>
        <begin position="799"/>
        <end position="830"/>
    </location>
</feature>
<feature type="active site" description="Proton acceptor" evidence="4">
    <location>
        <position position="419"/>
    </location>
</feature>
<feature type="region of interest" description="Disordered" evidence="5">
    <location>
        <begin position="762"/>
        <end position="785"/>
    </location>
</feature>
<evidence type="ECO:0000256" key="4">
    <source>
        <dbReference type="PROSITE-ProRule" id="PRU01161"/>
    </source>
</evidence>
<feature type="short sequence motif" description="GXGXXG" evidence="4">
    <location>
        <begin position="237"/>
        <end position="242"/>
    </location>
</feature>
<feature type="compositionally biased region" description="Acidic residues" evidence="5">
    <location>
        <begin position="989"/>
        <end position="1010"/>
    </location>
</feature>
<feature type="compositionally biased region" description="Polar residues" evidence="5">
    <location>
        <begin position="721"/>
        <end position="730"/>
    </location>
</feature>
<dbReference type="InterPro" id="IPR002641">
    <property type="entry name" value="PNPLA_dom"/>
</dbReference>
<feature type="compositionally biased region" description="Polar residues" evidence="5">
    <location>
        <begin position="1029"/>
        <end position="1064"/>
    </location>
</feature>
<keyword evidence="3 4" id="KW-0443">Lipid metabolism</keyword>
<name>A0A8H3E923_9AGAM</name>
<feature type="active site" description="Nucleophile" evidence="4">
    <location>
        <position position="273"/>
    </location>
</feature>
<sequence>MSISSNGTWIYVADRKLGGQESDSDIKPTVTCRPLAFPVSPRELDKQQELLDFYNHQKEREQTNGASSSSGQQAGITHSRLVRHLRSMPSMPSMLPKRGGHNKDITVSSTGATVGPCYSENQVQAPAPPPVASRRRKETSIPPPVPNPAWVPFRSATDPPPPSLHSYSSRGLLNVNTIVEYSPSMPTPLAGPSSAPLSSSPPTLPLSSLPQGYNFALAHFRPDANKLRPLRLLSLDGGGVRGISSLKILKEVMDRVKPGARPCDYFDLIAGTSTGGLIAIMLGRLRMSVDDCIQHYHRLAKHIFKRNPAAQAGSLAFVEHRFSPDNLEQAIKDVVAKLSPSNTRMADHHPRCARTFVLAVRKHNVNNHAARRIRTYATQHQPADTCEIWEAGRATSAAPSFFPPIKLKDEHGQLRSYIDGGLGYNNPSKELLNEAREVFGPDHTIGCFLSIGTGRDKNTGFQDVRKFNSAYEAFKAIALSSEQADRELEEYFSRTPGVYYRFNAGARLVGTNGEEDFAKQVALEDWNKMDQIENQTSQYLGEEGTARRLKRCSERLNRIALKRIQEWRKTVSHLTIWVTDDRAYYQQARPEIVSLLEAVFDSVRAVDTVRSQIPGPNWVRASEKEFESLLQDYIKLIEIAFPPHRQSRYNTPGDQDALNRGRILYNGLYSFKRRLDEVRGVQAEQRRASAPQLQQNSVPPQQPASTSTPSALQNPPVPLRANSQGQTGNILHNGGPVPIMRPYTQPVHVARTHSLPAGTMVPMQPTATSSHLVNGTHQLSRSLQPPVAPQNVAQAVVQSTPVPQPPPVTQPTGGDDSAGPDVAPPEEKDWDLGIDWDELEALDRSEWQADDSMQVDDHDLPDPTQIVVEAASEQQPETLARPGSISAPQASIYERGTLVEPTAGKPSGGALLAHPKATTPEGPRPEVEDSAAQQLNAPPNHNPAQVLKHPMSLDEDVIDIDELPGDEAVVDPEPSRMQKQSTEPVSPALDDDVINIQYSDDEMEVDELDPSEPPGSIGPSDQPDDEPISPSTQQAKQAKSDTPQLSTTSRIVPIQNQKSTNGFNSLPPHIRTELRQKAKEPLIAHYLSISPKTREAAEARFQAMSDQEVFELYDKMGHARRVVDHYKNMLVQSSHKIHLPHIDVREPPPEPPTVLCSVMGTVRLRSEAVEFSITSKMMASLERWRARFVTPAGYAI</sequence>
<dbReference type="InterPro" id="IPR016035">
    <property type="entry name" value="Acyl_Trfase/lysoPLipase"/>
</dbReference>
<dbReference type="GO" id="GO:0016020">
    <property type="term" value="C:membrane"/>
    <property type="evidence" value="ECO:0007669"/>
    <property type="project" value="TreeGrafter"/>
</dbReference>
<evidence type="ECO:0000256" key="2">
    <source>
        <dbReference type="ARBA" id="ARBA00022963"/>
    </source>
</evidence>
<feature type="region of interest" description="Disordered" evidence="5">
    <location>
        <begin position="682"/>
        <end position="739"/>
    </location>
</feature>
<protein>
    <recommendedName>
        <fullName evidence="6">PNPLA domain-containing protein</fullName>
    </recommendedName>
</protein>
<evidence type="ECO:0000259" key="6">
    <source>
        <dbReference type="PROSITE" id="PS51635"/>
    </source>
</evidence>
<organism evidence="7 8">
    <name type="scientific">Rhizoctonia solani</name>
    <dbReference type="NCBI Taxonomy" id="456999"/>
    <lineage>
        <taxon>Eukaryota</taxon>
        <taxon>Fungi</taxon>
        <taxon>Dikarya</taxon>
        <taxon>Basidiomycota</taxon>
        <taxon>Agaricomycotina</taxon>
        <taxon>Agaricomycetes</taxon>
        <taxon>Cantharellales</taxon>
        <taxon>Ceratobasidiaceae</taxon>
        <taxon>Rhizoctonia</taxon>
    </lineage>
</organism>
<dbReference type="PANTHER" id="PTHR24185">
    <property type="entry name" value="CALCIUM-INDEPENDENT PHOSPHOLIPASE A2-GAMMA"/>
    <property type="match status" value="1"/>
</dbReference>
<dbReference type="PROSITE" id="PS51635">
    <property type="entry name" value="PNPLA"/>
    <property type="match status" value="1"/>
</dbReference>
<evidence type="ECO:0000313" key="8">
    <source>
        <dbReference type="Proteomes" id="UP000663827"/>
    </source>
</evidence>
<feature type="compositionally biased region" description="Low complexity" evidence="5">
    <location>
        <begin position="697"/>
        <end position="711"/>
    </location>
</feature>
<feature type="compositionally biased region" description="Polar residues" evidence="5">
    <location>
        <begin position="765"/>
        <end position="783"/>
    </location>
</feature>
<evidence type="ECO:0000256" key="3">
    <source>
        <dbReference type="ARBA" id="ARBA00023098"/>
    </source>
</evidence>
<dbReference type="Pfam" id="PF01734">
    <property type="entry name" value="Patatin"/>
    <property type="match status" value="1"/>
</dbReference>
<keyword evidence="1 4" id="KW-0378">Hydrolase</keyword>
<feature type="domain" description="PNPLA" evidence="6">
    <location>
        <begin position="233"/>
        <end position="432"/>
    </location>
</feature>
<dbReference type="GO" id="GO:0046486">
    <property type="term" value="P:glycerolipid metabolic process"/>
    <property type="evidence" value="ECO:0007669"/>
    <property type="project" value="UniProtKB-ARBA"/>
</dbReference>
<feature type="compositionally biased region" description="Acidic residues" evidence="5">
    <location>
        <begin position="953"/>
        <end position="970"/>
    </location>
</feature>
<comment type="caution">
    <text evidence="7">The sequence shown here is derived from an EMBL/GenBank/DDBJ whole genome shotgun (WGS) entry which is preliminary data.</text>
</comment>
<reference evidence="7" key="1">
    <citation type="submission" date="2021-01" db="EMBL/GenBank/DDBJ databases">
        <authorList>
            <person name="Kaushik A."/>
        </authorList>
    </citation>
    <scope>NUCLEOTIDE SEQUENCE</scope>
    <source>
        <strain evidence="7">AG5</strain>
    </source>
</reference>
<dbReference type="SUPFAM" id="SSF52151">
    <property type="entry name" value="FabD/lysophospholipase-like"/>
    <property type="match status" value="1"/>
</dbReference>
<keyword evidence="2 4" id="KW-0442">Lipid degradation</keyword>
<evidence type="ECO:0000256" key="1">
    <source>
        <dbReference type="ARBA" id="ARBA00022801"/>
    </source>
</evidence>
<dbReference type="GO" id="GO:0047499">
    <property type="term" value="F:calcium-independent phospholipase A2 activity"/>
    <property type="evidence" value="ECO:0007669"/>
    <property type="project" value="TreeGrafter"/>
</dbReference>
<gene>
    <name evidence="7" type="ORF">RDB_LOCUS156644</name>
</gene>
<feature type="short sequence motif" description="DGA/G" evidence="4">
    <location>
        <begin position="419"/>
        <end position="421"/>
    </location>
</feature>
<proteinExistence type="predicted"/>
<dbReference type="PANTHER" id="PTHR24185:SF1">
    <property type="entry name" value="CALCIUM-INDEPENDENT PHOSPHOLIPASE A2-GAMMA"/>
    <property type="match status" value="1"/>
</dbReference>
<dbReference type="GO" id="GO:0016042">
    <property type="term" value="P:lipid catabolic process"/>
    <property type="evidence" value="ECO:0007669"/>
    <property type="project" value="UniProtKB-UniRule"/>
</dbReference>
<dbReference type="CDD" id="cd07216">
    <property type="entry name" value="Pat17_PNPLA8_PNPLA9_like3"/>
    <property type="match status" value="1"/>
</dbReference>
<feature type="region of interest" description="Disordered" evidence="5">
    <location>
        <begin position="873"/>
        <end position="1068"/>
    </location>
</feature>
<accession>A0A8H3E923</accession>
<evidence type="ECO:0000313" key="7">
    <source>
        <dbReference type="EMBL" id="CAE7213916.1"/>
    </source>
</evidence>
<dbReference type="GO" id="GO:0019369">
    <property type="term" value="P:arachidonate metabolic process"/>
    <property type="evidence" value="ECO:0007669"/>
    <property type="project" value="TreeGrafter"/>
</dbReference>
<feature type="region of interest" description="Disordered" evidence="5">
    <location>
        <begin position="119"/>
        <end position="146"/>
    </location>
</feature>